<evidence type="ECO:0000313" key="1">
    <source>
        <dbReference type="EMBL" id="MEJ8637128.1"/>
    </source>
</evidence>
<accession>A0ACC6Q085</accession>
<comment type="caution">
    <text evidence="1">The sequence shown here is derived from an EMBL/GenBank/DDBJ whole genome shotgun (WGS) entry which is preliminary data.</text>
</comment>
<keyword evidence="2" id="KW-1185">Reference proteome</keyword>
<protein>
    <submittedName>
        <fullName evidence="1">Uncharacterized protein</fullName>
    </submittedName>
</protein>
<dbReference type="EMBL" id="JBBKAJ010000022">
    <property type="protein sequence ID" value="MEJ8637128.1"/>
    <property type="molecule type" value="Genomic_DNA"/>
</dbReference>
<proteinExistence type="predicted"/>
<name>A0ACC6Q085_9ACTN</name>
<gene>
    <name evidence="1" type="ORF">WKI67_27565</name>
</gene>
<dbReference type="Proteomes" id="UP001377168">
    <property type="component" value="Unassembled WGS sequence"/>
</dbReference>
<sequence length="293" mass="31580">MIYSFLTVHRLTVSAMAVALARAVGVPSTAVDIADEDSVEDRDGRNWDALVLCGYHAVAGDVALAWEVSVADAVPDPPDEAEAARSLAALSGTTVLYPAEETVPSAYWAAAPDGTVTRARVVEAGASGGAVVVEVEAVETAVAQLPSARVQLLPEIFREEKVPTPVADAFAALTDADGSAPARSPENRAREELLLWERLVRRVEADWGPTGRYPEELYLEDLCTRDRLAERLSTVHGTLGGEIARSAETLDVLFRTHTTDDGGELLGRLTKAGSAMADRGWWWRRRPARLPWV</sequence>
<evidence type="ECO:0000313" key="2">
    <source>
        <dbReference type="Proteomes" id="UP001377168"/>
    </source>
</evidence>
<organism evidence="1 2">
    <name type="scientific">Streptomyces achmelvichensis</name>
    <dbReference type="NCBI Taxonomy" id="3134111"/>
    <lineage>
        <taxon>Bacteria</taxon>
        <taxon>Bacillati</taxon>
        <taxon>Actinomycetota</taxon>
        <taxon>Actinomycetes</taxon>
        <taxon>Kitasatosporales</taxon>
        <taxon>Streptomycetaceae</taxon>
        <taxon>Streptomyces</taxon>
    </lineage>
</organism>
<reference evidence="1" key="1">
    <citation type="submission" date="2024-03" db="EMBL/GenBank/DDBJ databases">
        <title>Novel Streptomyces species of biotechnological and ecological value are a feature of Machair soil.</title>
        <authorList>
            <person name="Prole J.R."/>
            <person name="Goodfellow M."/>
            <person name="Allenby N."/>
            <person name="Ward A.C."/>
        </authorList>
    </citation>
    <scope>NUCLEOTIDE SEQUENCE</scope>
    <source>
        <strain evidence="1">MS2.AVA.5</strain>
    </source>
</reference>